<dbReference type="InterPro" id="IPR017853">
    <property type="entry name" value="GH"/>
</dbReference>
<evidence type="ECO:0000256" key="1">
    <source>
        <dbReference type="SAM" id="SignalP"/>
    </source>
</evidence>
<dbReference type="eggNOG" id="COG2342">
    <property type="taxonomic scope" value="Bacteria"/>
</dbReference>
<organism evidence="4 5">
    <name type="scientific">Selenomonas sputigena (strain ATCC 35185 / DSM 20758 / CCUG 44933 / VPI D19B-28)</name>
    <dbReference type="NCBI Taxonomy" id="546271"/>
    <lineage>
        <taxon>Bacteria</taxon>
        <taxon>Bacillati</taxon>
        <taxon>Bacillota</taxon>
        <taxon>Negativicutes</taxon>
        <taxon>Selenomonadales</taxon>
        <taxon>Selenomonadaceae</taxon>
        <taxon>Selenomonas</taxon>
    </lineage>
</organism>
<evidence type="ECO:0000313" key="3">
    <source>
        <dbReference type="EMBL" id="AEC01111.1"/>
    </source>
</evidence>
<reference evidence="3 6" key="2">
    <citation type="submission" date="2011-04" db="EMBL/GenBank/DDBJ databases">
        <title>The complete genome of Selenomonas sputigena DSM 20758.</title>
        <authorList>
            <consortium name="US DOE Joint Genome Institute (JGI-PGF)"/>
            <person name="Lucas S."/>
            <person name="Copeland A."/>
            <person name="Lapidus A."/>
            <person name="Bruce D."/>
            <person name="Goodwin L."/>
            <person name="Pitluck S."/>
            <person name="Peters L."/>
            <person name="Kyrpides N."/>
            <person name="Mavromatis K."/>
            <person name="Ivanova N."/>
            <person name="Ovchinnikova G."/>
            <person name="Teshima H."/>
            <person name="Detter J.C."/>
            <person name="Tapia R."/>
            <person name="Han C."/>
            <person name="Land M."/>
            <person name="Hauser L."/>
            <person name="Markowitz V."/>
            <person name="Cheng J.-F."/>
            <person name="Hugenholtz P."/>
            <person name="Woyke T."/>
            <person name="Wu D."/>
            <person name="Gronow S."/>
            <person name="Wellnitz S."/>
            <person name="Schneider S."/>
            <person name="Klenk H.-P."/>
            <person name="Eisen J.A."/>
        </authorList>
    </citation>
    <scope>NUCLEOTIDE SEQUENCE [LARGE SCALE GENOMIC DNA]</scope>
    <source>
        <strain evidence="3">ATCC 35185</strain>
        <strain evidence="6">ATCC 35185 / DSM 20758 / VPI D19B-28</strain>
    </source>
</reference>
<dbReference type="SUPFAM" id="SSF51445">
    <property type="entry name" value="(Trans)glycosidases"/>
    <property type="match status" value="1"/>
</dbReference>
<feature type="domain" description="Glycoside-hydrolase family GH114 TIM-barrel" evidence="2">
    <location>
        <begin position="225"/>
        <end position="334"/>
    </location>
</feature>
<dbReference type="GO" id="GO:0016874">
    <property type="term" value="F:ligase activity"/>
    <property type="evidence" value="ECO:0007669"/>
    <property type="project" value="UniProtKB-KW"/>
</dbReference>
<dbReference type="Proteomes" id="UP000011124">
    <property type="component" value="Chromosome"/>
</dbReference>
<dbReference type="EMBL" id="ACKP02000046">
    <property type="protein sequence ID" value="EEX76646.1"/>
    <property type="molecule type" value="Genomic_DNA"/>
</dbReference>
<evidence type="ECO:0000259" key="2">
    <source>
        <dbReference type="Pfam" id="PF03537"/>
    </source>
</evidence>
<accession>C9LWX0</accession>
<name>C9LWX0_SELS3</name>
<dbReference type="OrthoDB" id="30037at2"/>
<proteinExistence type="predicted"/>
<dbReference type="InterPro" id="IPR004352">
    <property type="entry name" value="GH114_TIM-barrel"/>
</dbReference>
<dbReference type="InterPro" id="IPR016062">
    <property type="entry name" value="TM1410-rel"/>
</dbReference>
<keyword evidence="4" id="KW-0436">Ligase</keyword>
<dbReference type="PANTHER" id="PTHR35882">
    <property type="entry name" value="PELA"/>
    <property type="match status" value="1"/>
</dbReference>
<protein>
    <submittedName>
        <fullName evidence="4">Putative possible cysteine--tRNA ligase</fullName>
    </submittedName>
    <submittedName>
        <fullName evidence="3">TM1410 hypothetical-related protein</fullName>
    </submittedName>
</protein>
<dbReference type="Proteomes" id="UP000003505">
    <property type="component" value="Unassembled WGS sequence"/>
</dbReference>
<keyword evidence="1" id="KW-0732">Signal</keyword>
<feature type="signal peptide" evidence="1">
    <location>
        <begin position="1"/>
        <end position="20"/>
    </location>
</feature>
<gene>
    <name evidence="3" type="ordered locus">Selsp_2165</name>
    <name evidence="4" type="ORF">SELSPUOL_01976</name>
</gene>
<dbReference type="Gene3D" id="3.20.20.70">
    <property type="entry name" value="Aldolase class I"/>
    <property type="match status" value="2"/>
</dbReference>
<dbReference type="KEGG" id="ssg:Selsp_2165"/>
<dbReference type="InterPro" id="IPR013785">
    <property type="entry name" value="Aldolase_TIM"/>
</dbReference>
<evidence type="ECO:0000313" key="5">
    <source>
        <dbReference type="Proteomes" id="UP000003505"/>
    </source>
</evidence>
<reference evidence="4 5" key="1">
    <citation type="submission" date="2009-09" db="EMBL/GenBank/DDBJ databases">
        <authorList>
            <person name="Weinstock G."/>
            <person name="Sodergren E."/>
            <person name="Clifton S."/>
            <person name="Fulton L."/>
            <person name="Fulton B."/>
            <person name="Courtney L."/>
            <person name="Fronick C."/>
            <person name="Harrison M."/>
            <person name="Strong C."/>
            <person name="Farmer C."/>
            <person name="Delahaunty K."/>
            <person name="Markovic C."/>
            <person name="Hall O."/>
            <person name="Minx P."/>
            <person name="Tomlinson C."/>
            <person name="Mitreva M."/>
            <person name="Nelson J."/>
            <person name="Hou S."/>
            <person name="Wollam A."/>
            <person name="Pepin K.H."/>
            <person name="Johnson M."/>
            <person name="Bhonagiri V."/>
            <person name="Nash W.E."/>
            <person name="Warren W."/>
            <person name="Chinwalla A."/>
            <person name="Mardis E.R."/>
            <person name="Wilson R.K."/>
        </authorList>
    </citation>
    <scope>NUCLEOTIDE SEQUENCE [LARGE SCALE GENOMIC DNA]</scope>
    <source>
        <strain evidence="4">ATCC 35185</strain>
        <strain evidence="5">ATCC 35185 / DSM 20758 / VPI D19B-28</strain>
    </source>
</reference>
<feature type="chain" id="PRO_5038283521" evidence="1">
    <location>
        <begin position="21"/>
        <end position="340"/>
    </location>
</feature>
<evidence type="ECO:0000313" key="4">
    <source>
        <dbReference type="EMBL" id="EEX76646.1"/>
    </source>
</evidence>
<evidence type="ECO:0000313" key="6">
    <source>
        <dbReference type="Proteomes" id="UP000011124"/>
    </source>
</evidence>
<dbReference type="AlphaFoldDB" id="C9LWX0"/>
<sequence>MGKIKKGVAALLLGAAGLFGLQQTPFVADAPKDAAASIAVVPETAMVDLAETLGRYARARKEDFLLVGNGPVGLLEVTEDNSEENVARLVGTLDGILMESVFYDGYEEEGETPERRDAETEEYLAAMLRKPLLAGRSVFTLDYVKGKKIAEVEALGHGAGYISEAGDRLLDVIPARAPQEENAADVTRLKQVKNFLALLNPEHFPTREAYLDALAATNYDLLIVDLYYGDRPLTPAETARLKHKANGGRRLVLSYMSVGEAADYRPYWKKEWDSERPHWLAEPNPEWPGSYKARYWSREWHDILYGREDAYLDRIIAAGFDGAFLDVMDAWQYFKESGRK</sequence>
<dbReference type="EMBL" id="CP002637">
    <property type="protein sequence ID" value="AEC01111.1"/>
    <property type="molecule type" value="Genomic_DNA"/>
</dbReference>
<keyword evidence="6" id="KW-1185">Reference proteome</keyword>
<dbReference type="Pfam" id="PF03537">
    <property type="entry name" value="Glyco_hydro_114"/>
    <property type="match status" value="1"/>
</dbReference>
<dbReference type="STRING" id="546271.Selsp_2165"/>
<dbReference type="HOGENOM" id="CLU_048092_0_0_9"/>
<dbReference type="RefSeq" id="WP_006193283.1">
    <property type="nucleotide sequence ID" value="NC_015437.1"/>
</dbReference>
<dbReference type="PANTHER" id="PTHR35882:SF2">
    <property type="entry name" value="PELA"/>
    <property type="match status" value="1"/>
</dbReference>
<dbReference type="PRINTS" id="PR01545">
    <property type="entry name" value="THEMAYE10DUF"/>
</dbReference>